<dbReference type="OrthoDB" id="2690199at2"/>
<keyword evidence="1" id="KW-0064">Aspartyl protease</keyword>
<dbReference type="EC" id="3.4.23.-" evidence="1"/>
<keyword evidence="1" id="KW-0749">Sporulation</keyword>
<feature type="transmembrane region" description="Helical" evidence="3">
    <location>
        <begin position="86"/>
        <end position="112"/>
    </location>
</feature>
<keyword evidence="3" id="KW-1133">Transmembrane helix</keyword>
<feature type="active site" evidence="2">
    <location>
        <position position="174"/>
    </location>
</feature>
<feature type="transmembrane region" description="Helical" evidence="3">
    <location>
        <begin position="124"/>
        <end position="142"/>
    </location>
</feature>
<feature type="transmembrane region" description="Helical" evidence="3">
    <location>
        <begin position="62"/>
        <end position="79"/>
    </location>
</feature>
<keyword evidence="1" id="KW-0645">Protease</keyword>
<evidence type="ECO:0000256" key="3">
    <source>
        <dbReference type="SAM" id="Phobius"/>
    </source>
</evidence>
<dbReference type="Proteomes" id="UP000192790">
    <property type="component" value="Unassembled WGS sequence"/>
</dbReference>
<organism evidence="4 5">
    <name type="scientific">Papillibacter cinnamivorans DSM 12816</name>
    <dbReference type="NCBI Taxonomy" id="1122930"/>
    <lineage>
        <taxon>Bacteria</taxon>
        <taxon>Bacillati</taxon>
        <taxon>Bacillota</taxon>
        <taxon>Clostridia</taxon>
        <taxon>Eubacteriales</taxon>
        <taxon>Oscillospiraceae</taxon>
        <taxon>Papillibacter</taxon>
    </lineage>
</organism>
<dbReference type="RefSeq" id="WP_084233140.1">
    <property type="nucleotide sequence ID" value="NZ_FWXW01000001.1"/>
</dbReference>
<evidence type="ECO:0000256" key="1">
    <source>
        <dbReference type="PIRNR" id="PIRNR018571"/>
    </source>
</evidence>
<keyword evidence="3" id="KW-0812">Transmembrane</keyword>
<protein>
    <recommendedName>
        <fullName evidence="1">Sporulation sigma-E factor-processing peptidase</fullName>
        <ecNumber evidence="1">3.4.23.-</ecNumber>
    </recommendedName>
    <alternativeName>
        <fullName evidence="1">Membrane-associated aspartic protease</fullName>
    </alternativeName>
    <alternativeName>
        <fullName evidence="1">Stage II sporulation protein GA</fullName>
    </alternativeName>
</protein>
<comment type="similarity">
    <text evidence="1">Belongs to the peptidase U4 family.</text>
</comment>
<proteinExistence type="inferred from homology"/>
<feature type="transmembrane region" description="Helical" evidence="3">
    <location>
        <begin position="37"/>
        <end position="56"/>
    </location>
</feature>
<dbReference type="GO" id="GO:0030436">
    <property type="term" value="P:asexual sporulation"/>
    <property type="evidence" value="ECO:0007669"/>
    <property type="project" value="InterPro"/>
</dbReference>
<accession>A0A1W1YLB6</accession>
<evidence type="ECO:0000256" key="2">
    <source>
        <dbReference type="PIRSR" id="PIRSR018571-1"/>
    </source>
</evidence>
<reference evidence="4 5" key="1">
    <citation type="submission" date="2017-04" db="EMBL/GenBank/DDBJ databases">
        <authorList>
            <person name="Afonso C.L."/>
            <person name="Miller P.J."/>
            <person name="Scott M.A."/>
            <person name="Spackman E."/>
            <person name="Goraichik I."/>
            <person name="Dimitrov K.M."/>
            <person name="Suarez D.L."/>
            <person name="Swayne D.E."/>
        </authorList>
    </citation>
    <scope>NUCLEOTIDE SEQUENCE [LARGE SCALE GENOMIC DNA]</scope>
    <source>
        <strain evidence="4 5">DSM 12816</strain>
    </source>
</reference>
<feature type="transmembrane region" description="Helical" evidence="3">
    <location>
        <begin position="6"/>
        <end position="25"/>
    </location>
</feature>
<evidence type="ECO:0000313" key="5">
    <source>
        <dbReference type="Proteomes" id="UP000192790"/>
    </source>
</evidence>
<dbReference type="InterPro" id="IPR005081">
    <property type="entry name" value="SpoIIGA"/>
</dbReference>
<name>A0A1W1YLB6_9FIRM</name>
<keyword evidence="1 3" id="KW-0472">Membrane</keyword>
<dbReference type="EMBL" id="FWXW01000001">
    <property type="protein sequence ID" value="SMC36934.1"/>
    <property type="molecule type" value="Genomic_DNA"/>
</dbReference>
<dbReference type="GO" id="GO:0005886">
    <property type="term" value="C:plasma membrane"/>
    <property type="evidence" value="ECO:0007669"/>
    <property type="project" value="UniProtKB-SubCell"/>
</dbReference>
<keyword evidence="5" id="KW-1185">Reference proteome</keyword>
<keyword evidence="1" id="KW-1003">Cell membrane</keyword>
<dbReference type="PIRSF" id="PIRSF018571">
    <property type="entry name" value="SpoIIGA"/>
    <property type="match status" value="1"/>
</dbReference>
<dbReference type="Pfam" id="PF03419">
    <property type="entry name" value="Peptidase_U4"/>
    <property type="match status" value="1"/>
</dbReference>
<keyword evidence="1" id="KW-0378">Hydrolase</keyword>
<dbReference type="GO" id="GO:0006508">
    <property type="term" value="P:proteolysis"/>
    <property type="evidence" value="ECO:0007669"/>
    <property type="project" value="UniProtKB-KW"/>
</dbReference>
<dbReference type="AlphaFoldDB" id="A0A1W1YLB6"/>
<dbReference type="STRING" id="1122930.SAMN02745168_0496"/>
<sequence length="290" mass="30532">MTVIYIDTLFVLNFIVNYLLLLASAKVTGEAISRVRLVLAAAAGGAYAVAVFLPGLGFLTHPAVKVAAAALMVLIAFPFTRSLLRLSLVFFGVSFAFAGAVLAVGLILGSGGTERGVFYLPVELRVLLPAVAASYLLINLVFRRAARHGGKSRDLAPLSVRIGEKSAHLTALVDTGNTLADPVSNAPVIISELAPLRPILPPRVAAVLTEDGLRRPVDVMEALAQLGEAGRFRLIPYQAVGVECGLLLVFRADEITLGRETRKGGLVALSPTRLSDGGAWSALAGEPCRQ</sequence>
<dbReference type="GO" id="GO:0030435">
    <property type="term" value="P:sporulation resulting in formation of a cellular spore"/>
    <property type="evidence" value="ECO:0007669"/>
    <property type="project" value="UniProtKB-KW"/>
</dbReference>
<gene>
    <name evidence="4" type="ORF">SAMN02745168_0496</name>
</gene>
<comment type="subcellular location">
    <subcellularLocation>
        <location evidence="1">Cell membrane</location>
    </subcellularLocation>
</comment>
<dbReference type="GO" id="GO:0004190">
    <property type="term" value="F:aspartic-type endopeptidase activity"/>
    <property type="evidence" value="ECO:0007669"/>
    <property type="project" value="UniProtKB-KW"/>
</dbReference>
<comment type="function">
    <text evidence="1">Probable aspartic protease that is responsible for the proteolytic cleavage of the RNA polymerase sigma E factor (SigE/spoIIGB) to yield the active peptide in the mother cell during sporulation. Responds to a signal from the forespore that is triggered by the extracellular signal protein SpoIIR.</text>
</comment>
<evidence type="ECO:0000313" key="4">
    <source>
        <dbReference type="EMBL" id="SMC36934.1"/>
    </source>
</evidence>